<dbReference type="SFLD" id="SFLDS00005">
    <property type="entry name" value="Isoprenoid_Synthase_Type_I"/>
    <property type="match status" value="1"/>
</dbReference>
<dbReference type="PROSITE" id="PS01045">
    <property type="entry name" value="SQUALEN_PHYTOEN_SYN_2"/>
    <property type="match status" value="1"/>
</dbReference>
<reference evidence="3 4" key="1">
    <citation type="journal article" date="2018" name="Int. J. Syst. Evol. Microbiol.">
        <title>Epidermidibacterium keratini gen. nov., sp. nov., a member of the family Sporichthyaceae, isolated from keratin epidermis.</title>
        <authorList>
            <person name="Lee D.G."/>
            <person name="Trujillo M.E."/>
            <person name="Kang S."/>
            <person name="Nam J.J."/>
            <person name="Kim Y.J."/>
        </authorList>
    </citation>
    <scope>NUCLEOTIDE SEQUENCE [LARGE SCALE GENOMIC DNA]</scope>
    <source>
        <strain evidence="3 4">EPI-7</strain>
    </source>
</reference>
<dbReference type="InterPro" id="IPR002060">
    <property type="entry name" value="Squ/phyt_synthse"/>
</dbReference>
<dbReference type="CDD" id="cd00683">
    <property type="entry name" value="Trans_IPPS_HH"/>
    <property type="match status" value="1"/>
</dbReference>
<sequence length="294" mass="32936">MNELAASYRLCRRLHAQHGRTYYLASLLLPRDKRRAVHALYGFARYIDDVVDVPLDRVPDPGVLDRVRRQLDAGLQRGASRHPILAATVDAVIRFDIDPQWLHDFLDSMRTDLFPRTYATWGDLSGYTWGSASVIGLQLTRIIGTSAPETEARPPATALGEAFQLTNFLRDYDEDRSRGRVYLPVEEFTRVGIEPGAGDSPQLREVIASGVARTRELYRQAEPGIAMLHPEGRDCIRTAFTLYQGILDEIEASGYDVVSRRHRVALPHRLSVAAAAYPRSLLARARPTDATSRA</sequence>
<dbReference type="KEGG" id="eke:EK0264_01895"/>
<evidence type="ECO:0000256" key="1">
    <source>
        <dbReference type="ARBA" id="ARBA00004684"/>
    </source>
</evidence>
<dbReference type="PANTHER" id="PTHR31480">
    <property type="entry name" value="BIFUNCTIONAL LYCOPENE CYCLASE/PHYTOENE SYNTHASE"/>
    <property type="match status" value="1"/>
</dbReference>
<dbReference type="GO" id="GO:0016117">
    <property type="term" value="P:carotenoid biosynthetic process"/>
    <property type="evidence" value="ECO:0007669"/>
    <property type="project" value="UniProtKB-ARBA"/>
</dbReference>
<dbReference type="InterPro" id="IPR033904">
    <property type="entry name" value="Trans_IPPS_HH"/>
</dbReference>
<dbReference type="SFLD" id="SFLDG01212">
    <property type="entry name" value="Phytoene_synthase_like"/>
    <property type="match status" value="1"/>
</dbReference>
<dbReference type="Proteomes" id="UP000463857">
    <property type="component" value="Chromosome"/>
</dbReference>
<dbReference type="EMBL" id="CP047156">
    <property type="protein sequence ID" value="QHB99162.1"/>
    <property type="molecule type" value="Genomic_DNA"/>
</dbReference>
<organism evidence="3 4">
    <name type="scientific">Epidermidibacterium keratini</name>
    <dbReference type="NCBI Taxonomy" id="1891644"/>
    <lineage>
        <taxon>Bacteria</taxon>
        <taxon>Bacillati</taxon>
        <taxon>Actinomycetota</taxon>
        <taxon>Actinomycetes</taxon>
        <taxon>Sporichthyales</taxon>
        <taxon>Sporichthyaceae</taxon>
        <taxon>Epidermidibacterium</taxon>
    </lineage>
</organism>
<dbReference type="InterPro" id="IPR019845">
    <property type="entry name" value="Squalene/phytoene_synthase_CS"/>
</dbReference>
<dbReference type="InParanoid" id="A0A7L4YJT9"/>
<proteinExistence type="predicted"/>
<evidence type="ECO:0000313" key="3">
    <source>
        <dbReference type="EMBL" id="QHB99162.1"/>
    </source>
</evidence>
<dbReference type="InterPro" id="IPR008949">
    <property type="entry name" value="Isoprenoid_synthase_dom_sf"/>
</dbReference>
<dbReference type="RefSeq" id="WP_159542368.1">
    <property type="nucleotide sequence ID" value="NZ_CP047156.1"/>
</dbReference>
<name>A0A7L4YJT9_9ACTN</name>
<dbReference type="UniPathway" id="UPA00799"/>
<dbReference type="InterPro" id="IPR044843">
    <property type="entry name" value="Trans_IPPS_bact-type"/>
</dbReference>
<evidence type="ECO:0000313" key="4">
    <source>
        <dbReference type="Proteomes" id="UP000463857"/>
    </source>
</evidence>
<gene>
    <name evidence="3" type="ORF">EK0264_01895</name>
</gene>
<dbReference type="GO" id="GO:0004311">
    <property type="term" value="F:geranylgeranyl diphosphate synthase activity"/>
    <property type="evidence" value="ECO:0007669"/>
    <property type="project" value="InterPro"/>
</dbReference>
<dbReference type="GO" id="GO:0051996">
    <property type="term" value="F:squalene synthase [NAD(P)H] activity"/>
    <property type="evidence" value="ECO:0007669"/>
    <property type="project" value="InterPro"/>
</dbReference>
<dbReference type="OrthoDB" id="9807580at2"/>
<dbReference type="Pfam" id="PF00494">
    <property type="entry name" value="SQS_PSY"/>
    <property type="match status" value="1"/>
</dbReference>
<dbReference type="Gene3D" id="1.10.600.10">
    <property type="entry name" value="Farnesyl Diphosphate Synthase"/>
    <property type="match status" value="1"/>
</dbReference>
<keyword evidence="4" id="KW-1185">Reference proteome</keyword>
<protein>
    <submittedName>
        <fullName evidence="3">Squalene/phytoene synthase family protein</fullName>
    </submittedName>
</protein>
<evidence type="ECO:0000256" key="2">
    <source>
        <dbReference type="ARBA" id="ARBA00022679"/>
    </source>
</evidence>
<dbReference type="SUPFAM" id="SSF48576">
    <property type="entry name" value="Terpenoid synthases"/>
    <property type="match status" value="1"/>
</dbReference>
<dbReference type="SFLD" id="SFLDG01018">
    <property type="entry name" value="Squalene/Phytoene_Synthase_Lik"/>
    <property type="match status" value="1"/>
</dbReference>
<keyword evidence="2" id="KW-0808">Transferase</keyword>
<dbReference type="FunCoup" id="A0A7L4YJT9">
    <property type="interactions" value="37"/>
</dbReference>
<comment type="pathway">
    <text evidence="1">Carotenoid biosynthesis; phytoene biosynthesis.</text>
</comment>
<dbReference type="AlphaFoldDB" id="A0A7L4YJT9"/>
<accession>A0A7L4YJT9</accession>